<organism evidence="1 2">
    <name type="scientific">Dunaliella salina</name>
    <name type="common">Green alga</name>
    <name type="synonym">Protococcus salinus</name>
    <dbReference type="NCBI Taxonomy" id="3046"/>
    <lineage>
        <taxon>Eukaryota</taxon>
        <taxon>Viridiplantae</taxon>
        <taxon>Chlorophyta</taxon>
        <taxon>core chlorophytes</taxon>
        <taxon>Chlorophyceae</taxon>
        <taxon>CS clade</taxon>
        <taxon>Chlamydomonadales</taxon>
        <taxon>Dunaliellaceae</taxon>
        <taxon>Dunaliella</taxon>
    </lineage>
</organism>
<evidence type="ECO:0008006" key="3">
    <source>
        <dbReference type="Google" id="ProtNLM"/>
    </source>
</evidence>
<name>A0ABQ7GCC9_DUNSA</name>
<proteinExistence type="predicted"/>
<comment type="caution">
    <text evidence="1">The sequence shown here is derived from an EMBL/GenBank/DDBJ whole genome shotgun (WGS) entry which is preliminary data.</text>
</comment>
<sequence>MSVIQECFKPEHKAPPLPVLALIGEHDYQAGLAAFLLNQLHAGNALNPIVCLRSSADPLGDQHFLDHAFGKVMKHN</sequence>
<keyword evidence="2" id="KW-1185">Reference proteome</keyword>
<dbReference type="EMBL" id="MU069890">
    <property type="protein sequence ID" value="KAF5832198.1"/>
    <property type="molecule type" value="Genomic_DNA"/>
</dbReference>
<reference evidence="1" key="1">
    <citation type="submission" date="2017-08" db="EMBL/GenBank/DDBJ databases">
        <authorList>
            <person name="Polle J.E."/>
            <person name="Barry K."/>
            <person name="Cushman J."/>
            <person name="Schmutz J."/>
            <person name="Tran D."/>
            <person name="Hathwaick L.T."/>
            <person name="Yim W.C."/>
            <person name="Jenkins J."/>
            <person name="Mckie-Krisberg Z.M."/>
            <person name="Prochnik S."/>
            <person name="Lindquist E."/>
            <person name="Dockter R.B."/>
            <person name="Adam C."/>
            <person name="Molina H."/>
            <person name="Bunkerborg J."/>
            <person name="Jin E."/>
            <person name="Buchheim M."/>
            <person name="Magnuson J."/>
        </authorList>
    </citation>
    <scope>NUCLEOTIDE SEQUENCE</scope>
    <source>
        <strain evidence="1">CCAP 19/18</strain>
    </source>
</reference>
<accession>A0ABQ7GCC9</accession>
<gene>
    <name evidence="1" type="ORF">DUNSADRAFT_11982</name>
</gene>
<evidence type="ECO:0000313" key="2">
    <source>
        <dbReference type="Proteomes" id="UP000815325"/>
    </source>
</evidence>
<evidence type="ECO:0000313" key="1">
    <source>
        <dbReference type="EMBL" id="KAF5832198.1"/>
    </source>
</evidence>
<dbReference type="Proteomes" id="UP000815325">
    <property type="component" value="Unassembled WGS sequence"/>
</dbReference>
<protein>
    <recommendedName>
        <fullName evidence="3">Proteasome assembly chaperone 2</fullName>
    </recommendedName>
</protein>